<dbReference type="GO" id="GO:0030674">
    <property type="term" value="F:protein-macromolecule adaptor activity"/>
    <property type="evidence" value="ECO:0007669"/>
    <property type="project" value="TreeGrafter"/>
</dbReference>
<dbReference type="InterPro" id="IPR001680">
    <property type="entry name" value="WD40_rpt"/>
</dbReference>
<dbReference type="InterPro" id="IPR051865">
    <property type="entry name" value="WD-repeat_CDT2_adapter"/>
</dbReference>
<dbReference type="PANTHER" id="PTHR22852:SF0">
    <property type="entry name" value="DENTICLELESS PROTEIN HOMOLOG"/>
    <property type="match status" value="1"/>
</dbReference>
<dbReference type="PROSITE" id="PS50082">
    <property type="entry name" value="WD_REPEATS_2"/>
    <property type="match status" value="1"/>
</dbReference>
<dbReference type="GO" id="GO:0043161">
    <property type="term" value="P:proteasome-mediated ubiquitin-dependent protein catabolic process"/>
    <property type="evidence" value="ECO:0007669"/>
    <property type="project" value="TreeGrafter"/>
</dbReference>
<evidence type="ECO:0000256" key="3">
    <source>
        <dbReference type="ARBA" id="ARBA00038344"/>
    </source>
</evidence>
<dbReference type="GO" id="GO:0007095">
    <property type="term" value="P:mitotic G2 DNA damage checkpoint signaling"/>
    <property type="evidence" value="ECO:0007669"/>
    <property type="project" value="TreeGrafter"/>
</dbReference>
<dbReference type="AlphaFoldDB" id="A0A0V1FJ92"/>
<evidence type="ECO:0000256" key="1">
    <source>
        <dbReference type="ARBA" id="ARBA00004906"/>
    </source>
</evidence>
<dbReference type="PROSITE" id="PS50294">
    <property type="entry name" value="WD_REPEATS_REGION"/>
    <property type="match status" value="1"/>
</dbReference>
<evidence type="ECO:0000256" key="4">
    <source>
        <dbReference type="PROSITE-ProRule" id="PRU00221"/>
    </source>
</evidence>
<keyword evidence="7" id="KW-1185">Reference proteome</keyword>
<evidence type="ECO:0000256" key="5">
    <source>
        <dbReference type="SAM" id="Coils"/>
    </source>
</evidence>
<keyword evidence="4" id="KW-0853">WD repeat</keyword>
<dbReference type="InterPro" id="IPR015943">
    <property type="entry name" value="WD40/YVTN_repeat-like_dom_sf"/>
</dbReference>
<organism evidence="6 7">
    <name type="scientific">Trichinella pseudospiralis</name>
    <name type="common">Parasitic roundworm</name>
    <dbReference type="NCBI Taxonomy" id="6337"/>
    <lineage>
        <taxon>Eukaryota</taxon>
        <taxon>Metazoa</taxon>
        <taxon>Ecdysozoa</taxon>
        <taxon>Nematoda</taxon>
        <taxon>Enoplea</taxon>
        <taxon>Dorylaimia</taxon>
        <taxon>Trichinellida</taxon>
        <taxon>Trichinellidae</taxon>
        <taxon>Trichinella</taxon>
    </lineage>
</organism>
<keyword evidence="2" id="KW-0833">Ubl conjugation pathway</keyword>
<keyword evidence="5" id="KW-0175">Coiled coil</keyword>
<accession>A0A0V1FJ92</accession>
<dbReference type="Gene3D" id="2.130.10.10">
    <property type="entry name" value="YVTN repeat-like/Quinoprotein amine dehydrogenase"/>
    <property type="match status" value="2"/>
</dbReference>
<dbReference type="Proteomes" id="UP000054995">
    <property type="component" value="Unassembled WGS sequence"/>
</dbReference>
<dbReference type="GO" id="GO:0005634">
    <property type="term" value="C:nucleus"/>
    <property type="evidence" value="ECO:0007669"/>
    <property type="project" value="TreeGrafter"/>
</dbReference>
<evidence type="ECO:0000256" key="2">
    <source>
        <dbReference type="ARBA" id="ARBA00022786"/>
    </source>
</evidence>
<protein>
    <submittedName>
        <fullName evidence="6">Denticleless-like protein</fullName>
    </submittedName>
</protein>
<name>A0A0V1FJ92_TRIPS</name>
<reference evidence="6 7" key="1">
    <citation type="submission" date="2015-01" db="EMBL/GenBank/DDBJ databases">
        <title>Evolution of Trichinella species and genotypes.</title>
        <authorList>
            <person name="Korhonen P.K."/>
            <person name="Edoardo P."/>
            <person name="Giuseppe L.R."/>
            <person name="Gasser R.B."/>
        </authorList>
    </citation>
    <scope>NUCLEOTIDE SEQUENCE [LARGE SCALE GENOMIC DNA]</scope>
    <source>
        <strain evidence="6">ISS470</strain>
    </source>
</reference>
<dbReference type="SUPFAM" id="SSF50978">
    <property type="entry name" value="WD40 repeat-like"/>
    <property type="match status" value="1"/>
</dbReference>
<dbReference type="SMART" id="SM00320">
    <property type="entry name" value="WD40"/>
    <property type="match status" value="5"/>
</dbReference>
<gene>
    <name evidence="6" type="primary">DTL</name>
    <name evidence="6" type="ORF">T4D_13342</name>
</gene>
<evidence type="ECO:0000313" key="7">
    <source>
        <dbReference type="Proteomes" id="UP000054995"/>
    </source>
</evidence>
<dbReference type="OrthoDB" id="2096344at2759"/>
<dbReference type="InterPro" id="IPR036322">
    <property type="entry name" value="WD40_repeat_dom_sf"/>
</dbReference>
<comment type="caution">
    <text evidence="6">The sequence shown here is derived from an EMBL/GenBank/DDBJ whole genome shotgun (WGS) entry which is preliminary data.</text>
</comment>
<dbReference type="Pfam" id="PF00400">
    <property type="entry name" value="WD40"/>
    <property type="match status" value="1"/>
</dbReference>
<comment type="pathway">
    <text evidence="1">Protein modification; protein ubiquitination.</text>
</comment>
<comment type="similarity">
    <text evidence="3">Belongs to the WD repeat cdt2 family.</text>
</comment>
<dbReference type="PANTHER" id="PTHR22852">
    <property type="entry name" value="LETHAL 2 DENTICLELESS PROTEIN RETINOIC ACID-REGULATED NUCLEAR MATRIX-ASSOCIATED PROTEIN"/>
    <property type="match status" value="1"/>
</dbReference>
<evidence type="ECO:0000313" key="6">
    <source>
        <dbReference type="EMBL" id="KRY86119.1"/>
    </source>
</evidence>
<proteinExistence type="inferred from homology"/>
<sequence>MMFYPPEDPRFVAVRKPSDKSILRRLCSSYWYHEPHSIYRSRFNPSIDLWNYLGFCDEAGYFYLYDTMFFEKQNDPKLLLKLKLHRNAVCDFAWHPSGRGDVLTGAADERILLTDCNISKVVHGFEGHRYSVRSLSWCADNTNLFASGGRDGALKIWDMRLRGGCILTIPKAHYFAEVQAASLSNPFSQKMKKINLRKIVMEDVRRPGVSLNVPVTGVHFHNQHCVLSGAYTNTGIRIWDFRKVSQTTSTATAVSSWPYPSPRNSNYRRYGYTTFCVDSSRSLLFVPCTDNTVYQYSLSSFNPKPIARHTGVSINTYYVQCAVCPYAPYLLCGSSNNKAMIWNINESGDPQFSLKDFESRAANSVTWNHYGQLVTCCDPPMWRIWTVYSEKQQQQLDMERRNLVLRIQENQRLESLQSERSQQQQQLEEAIWLGSQAQSSSSVQVVTPVQSSPMRRYLYQKDVNNKRPASTSPQLLTTTAVDVNEPGPSGLANNKAPTTAPARKRVRTTVHSRSLLEFFEKSPFNVQLEFCMIMRNILGMAVFLAVDLIVSSVNCFQTSMKASQFSNNSDLSVKWKNATVQYSDDQREFDAFKVILFLLCSAMGDKPVTPQGSFFRIFNQDSQHRDLAMTGGKASKLACGPTKRAFDHDVVWATDHPAAGPLLDELVDAMVYAKCDVNVPDDANMSVMMTLRSVSMEKPQVKPDAASGMRASALDPERMKSVLQAMQKSGAQGVSQDNIDRALRLIELALKENRTITIQEMEEVLRLVEFNVFIGADGLKQMFGRLVNDKTLTEAQAAGILQPLLGKVASNADGKIPMQEVREALKNFTKMKE</sequence>
<dbReference type="EMBL" id="JYDT01000077">
    <property type="protein sequence ID" value="KRY86119.1"/>
    <property type="molecule type" value="Genomic_DNA"/>
</dbReference>
<feature type="coiled-coil region" evidence="5">
    <location>
        <begin position="406"/>
        <end position="433"/>
    </location>
</feature>
<feature type="repeat" description="WD" evidence="4">
    <location>
        <begin position="125"/>
        <end position="160"/>
    </location>
</feature>